<dbReference type="InterPro" id="IPR050508">
    <property type="entry name" value="Methyltransf_Superfamily"/>
</dbReference>
<evidence type="ECO:0000313" key="2">
    <source>
        <dbReference type="EMBL" id="EHK58567.1"/>
    </source>
</evidence>
<feature type="domain" description="Methyltransferase type 11" evidence="1">
    <location>
        <begin position="64"/>
        <end position="157"/>
    </location>
</feature>
<dbReference type="OrthoDB" id="9807911at2"/>
<sequence length="211" mass="23083">MTGNHDKSALEQVYAARSADELAQAYAAWSNAYDRETAASGYCLPFMTTSWVARYVPRDAGALLDAGCGTGLSGPYLWALGYTNIDGLDFSEEMLALAAARGAYRELRRATLGETLPWPDNHYAAFFSTGVFTEGHAPASSLDELVRITRPGGHAIFTVRDTVLDSGEFREQFSALEKAGRWRPVEESPPFRAFAVAEPEVLVQAFVFEVI</sequence>
<reference evidence="2 3" key="1">
    <citation type="journal article" date="2012" name="J. Bacteriol.">
        <title>Draft Genome Sequence of Mesorhizobium alhagi CCNWXJ12-2T, a Novel Salt-Resistant Species Isolated from the Desert of Northwestern China.</title>
        <authorList>
            <person name="Zhou M."/>
            <person name="Chen W."/>
            <person name="Chen H."/>
            <person name="Wei G."/>
        </authorList>
    </citation>
    <scope>NUCLEOTIDE SEQUENCE [LARGE SCALE GENOMIC DNA]</scope>
    <source>
        <strain evidence="2 3">CCNWXJ12-2</strain>
    </source>
</reference>
<dbReference type="AlphaFoldDB" id="H0HL83"/>
<dbReference type="PANTHER" id="PTHR42912:SF93">
    <property type="entry name" value="N6-ADENOSINE-METHYLTRANSFERASE TMT1A"/>
    <property type="match status" value="1"/>
</dbReference>
<evidence type="ECO:0000259" key="1">
    <source>
        <dbReference type="Pfam" id="PF08241"/>
    </source>
</evidence>
<gene>
    <name evidence="2" type="ORF">MAXJ12_04469</name>
</gene>
<keyword evidence="2" id="KW-0489">Methyltransferase</keyword>
<dbReference type="CDD" id="cd02440">
    <property type="entry name" value="AdoMet_MTases"/>
    <property type="match status" value="1"/>
</dbReference>
<dbReference type="Gene3D" id="3.40.50.150">
    <property type="entry name" value="Vaccinia Virus protein VP39"/>
    <property type="match status" value="1"/>
</dbReference>
<evidence type="ECO:0000313" key="3">
    <source>
        <dbReference type="Proteomes" id="UP000003250"/>
    </source>
</evidence>
<dbReference type="RefSeq" id="WP_008834545.1">
    <property type="nucleotide sequence ID" value="NZ_AHAM01000030.1"/>
</dbReference>
<keyword evidence="2" id="KW-0808">Transferase</keyword>
<dbReference type="Pfam" id="PF08241">
    <property type="entry name" value="Methyltransf_11"/>
    <property type="match status" value="1"/>
</dbReference>
<dbReference type="GO" id="GO:0032259">
    <property type="term" value="P:methylation"/>
    <property type="evidence" value="ECO:0007669"/>
    <property type="project" value="UniProtKB-KW"/>
</dbReference>
<proteinExistence type="predicted"/>
<dbReference type="GO" id="GO:0008757">
    <property type="term" value="F:S-adenosylmethionine-dependent methyltransferase activity"/>
    <property type="evidence" value="ECO:0007669"/>
    <property type="project" value="InterPro"/>
</dbReference>
<accession>H0HL83</accession>
<organism evidence="2 3">
    <name type="scientific">Mesorhizobium alhagi CCNWXJ12-2</name>
    <dbReference type="NCBI Taxonomy" id="1107882"/>
    <lineage>
        <taxon>Bacteria</taxon>
        <taxon>Pseudomonadati</taxon>
        <taxon>Pseudomonadota</taxon>
        <taxon>Alphaproteobacteria</taxon>
        <taxon>Hyphomicrobiales</taxon>
        <taxon>Phyllobacteriaceae</taxon>
        <taxon>Allomesorhizobium</taxon>
    </lineage>
</organism>
<name>H0HL83_9HYPH</name>
<dbReference type="PANTHER" id="PTHR42912">
    <property type="entry name" value="METHYLTRANSFERASE"/>
    <property type="match status" value="1"/>
</dbReference>
<dbReference type="InterPro" id="IPR029063">
    <property type="entry name" value="SAM-dependent_MTases_sf"/>
</dbReference>
<dbReference type="SUPFAM" id="SSF53335">
    <property type="entry name" value="S-adenosyl-L-methionine-dependent methyltransferases"/>
    <property type="match status" value="1"/>
</dbReference>
<protein>
    <submittedName>
        <fullName evidence="2">Type 11 methyltransferase</fullName>
    </submittedName>
</protein>
<dbReference type="Proteomes" id="UP000003250">
    <property type="component" value="Unassembled WGS sequence"/>
</dbReference>
<dbReference type="InterPro" id="IPR013216">
    <property type="entry name" value="Methyltransf_11"/>
</dbReference>
<keyword evidence="3" id="KW-1185">Reference proteome</keyword>
<dbReference type="EMBL" id="AHAM01000030">
    <property type="protein sequence ID" value="EHK58567.1"/>
    <property type="molecule type" value="Genomic_DNA"/>
</dbReference>
<dbReference type="PATRIC" id="fig|1107882.3.peg.883"/>